<organism evidence="3 4">
    <name type="scientific">Acetomicrobium mobile (strain ATCC BAA-54 / DSM 13181 / JCM 12221 / NGA)</name>
    <name type="common">Anaerobaculum mobile</name>
    <dbReference type="NCBI Taxonomy" id="891968"/>
    <lineage>
        <taxon>Bacteria</taxon>
        <taxon>Thermotogati</taxon>
        <taxon>Synergistota</taxon>
        <taxon>Synergistia</taxon>
        <taxon>Synergistales</taxon>
        <taxon>Acetomicrobiaceae</taxon>
        <taxon>Acetomicrobium</taxon>
    </lineage>
</organism>
<dbReference type="PATRIC" id="fig|891968.3.peg.1811"/>
<dbReference type="eggNOG" id="COG3333">
    <property type="taxonomic scope" value="Bacteria"/>
</dbReference>
<feature type="transmembrane region" description="Helical" evidence="1">
    <location>
        <begin position="62"/>
        <end position="83"/>
    </location>
</feature>
<keyword evidence="4" id="KW-1185">Reference proteome</keyword>
<protein>
    <recommendedName>
        <fullName evidence="2">DUF112 domain-containing protein</fullName>
    </recommendedName>
</protein>
<name>I4BYQ4_ACEMN</name>
<reference evidence="4" key="1">
    <citation type="journal article" date="2013" name="Stand. Genomic Sci.">
        <title>Complete genome sequence of the moderate thermophile Anaerobaculum mobile type strain (NGA(T)).</title>
        <authorList>
            <person name="Mavromatis K."/>
            <person name="Stackebrandt E."/>
            <person name="Held B."/>
            <person name="Lapidus A."/>
            <person name="Nolan M."/>
            <person name="Lucas S."/>
            <person name="Hammon N."/>
            <person name="Deshpande S."/>
            <person name="Cheng J.F."/>
            <person name="Tapia R."/>
            <person name="Goodwin L.A."/>
            <person name="Pitluck S."/>
            <person name="Liolios K."/>
            <person name="Pagani I."/>
            <person name="Ivanova N."/>
            <person name="Mikhailova N."/>
            <person name="Huntemann M."/>
            <person name="Pati A."/>
            <person name="Chen A."/>
            <person name="Palaniappan K."/>
            <person name="Land M."/>
            <person name="Rohde M."/>
            <person name="Spring S."/>
            <person name="Goker M."/>
            <person name="Woyke T."/>
            <person name="Detter J.C."/>
            <person name="Bristow J."/>
            <person name="Eisen J.A."/>
            <person name="Markowitz V."/>
            <person name="Hugenholtz P."/>
            <person name="Klenk H.P."/>
            <person name="Kyrpides N.C."/>
        </authorList>
    </citation>
    <scope>NUCLEOTIDE SEQUENCE</scope>
    <source>
        <strain evidence="4">ATCC BAA-54 / DSM 13181 / NGA</strain>
    </source>
</reference>
<dbReference type="Pfam" id="PF01970">
    <property type="entry name" value="TctA"/>
    <property type="match status" value="1"/>
</dbReference>
<dbReference type="AlphaFoldDB" id="I4BYQ4"/>
<feature type="transmembrane region" description="Helical" evidence="1">
    <location>
        <begin position="21"/>
        <end position="50"/>
    </location>
</feature>
<feature type="transmembrane region" description="Helical" evidence="1">
    <location>
        <begin position="396"/>
        <end position="415"/>
    </location>
</feature>
<dbReference type="PANTHER" id="PTHR35342:SF5">
    <property type="entry name" value="TRICARBOXYLIC TRANSPORT PROTEIN"/>
    <property type="match status" value="1"/>
</dbReference>
<keyword evidence="1" id="KW-1133">Transmembrane helix</keyword>
<feature type="transmembrane region" description="Helical" evidence="1">
    <location>
        <begin position="421"/>
        <end position="451"/>
    </location>
</feature>
<feature type="transmembrane region" description="Helical" evidence="1">
    <location>
        <begin position="110"/>
        <end position="136"/>
    </location>
</feature>
<dbReference type="KEGG" id="amo:Anamo_1825"/>
<gene>
    <name evidence="3" type="ordered locus">Anamo_1825</name>
</gene>
<accession>I4BYQ4</accession>
<keyword evidence="1" id="KW-0472">Membrane</keyword>
<dbReference type="STRING" id="891968.Anamo_1825"/>
<proteinExistence type="predicted"/>
<evidence type="ECO:0000259" key="2">
    <source>
        <dbReference type="Pfam" id="PF01970"/>
    </source>
</evidence>
<keyword evidence="1" id="KW-0812">Transmembrane</keyword>
<feature type="domain" description="DUF112" evidence="2">
    <location>
        <begin position="22"/>
        <end position="445"/>
    </location>
</feature>
<evidence type="ECO:0000313" key="3">
    <source>
        <dbReference type="EMBL" id="AFM22411.1"/>
    </source>
</evidence>
<dbReference type="HOGENOM" id="CLU_022936_2_0_0"/>
<feature type="transmembrane region" description="Helical" evidence="1">
    <location>
        <begin position="201"/>
        <end position="224"/>
    </location>
</feature>
<feature type="transmembrane region" description="Helical" evidence="1">
    <location>
        <begin position="337"/>
        <end position="356"/>
    </location>
</feature>
<evidence type="ECO:0000313" key="4">
    <source>
        <dbReference type="Proteomes" id="UP000006061"/>
    </source>
</evidence>
<feature type="transmembrane region" description="Helical" evidence="1">
    <location>
        <begin position="174"/>
        <end position="194"/>
    </location>
</feature>
<feature type="transmembrane region" description="Helical" evidence="1">
    <location>
        <begin position="265"/>
        <end position="290"/>
    </location>
</feature>
<dbReference type="EMBL" id="CP003198">
    <property type="protein sequence ID" value="AFM22411.1"/>
    <property type="molecule type" value="Genomic_DNA"/>
</dbReference>
<sequence>MEALIGTFQVGMSILFQPLNFVIMVLGILWGIIFGAIPGLTATMGVALAIPITYSLRPETALILLSSIFVGAISGGFVSAGLINMPGTPSSIATTFDAYPMSKRGETARAFALSLASSFLGGIVAVFLMIIATYGLVQIALKFGPFEYFALGLLAFAGCMGMMEGGLIKNAVGIIIGLLLASIGADMLTGVGRLTFGIPDLIAGIDILPLLVGMFGISEVLVAIEQRTQNVVPLEARKTKMGIKVFMDAVKTILFEQPINFIRSMLIGFIIGVFPAVGGATSCVVSYGFAKSSSKHPEKFGTGIPDGIIASEVANNATVPGALVPLLSLGIPGDATTAMMIGGFMIHGLFPGPLLFRDTPELVYTIFAAQFVGTIVMVIMGILLMGFFIKVLSIKSYYLFPIITICMVIGAYGLYSRVLDIWLMLVSGVMGYLFRKINLPIVPIITAFVLGPIIERGLRQGLAYSGGSMMPLFTRPICVILLIGAVFLFLLGMYVNTRVAAKLQPGKAQEQ</sequence>
<feature type="transmembrane region" description="Helical" evidence="1">
    <location>
        <begin position="362"/>
        <end position="389"/>
    </location>
</feature>
<dbReference type="PANTHER" id="PTHR35342">
    <property type="entry name" value="TRICARBOXYLIC TRANSPORT PROTEIN"/>
    <property type="match status" value="1"/>
</dbReference>
<feature type="transmembrane region" description="Helical" evidence="1">
    <location>
        <begin position="472"/>
        <end position="495"/>
    </location>
</feature>
<evidence type="ECO:0000256" key="1">
    <source>
        <dbReference type="SAM" id="Phobius"/>
    </source>
</evidence>
<dbReference type="Proteomes" id="UP000006061">
    <property type="component" value="Chromosome"/>
</dbReference>
<dbReference type="InterPro" id="IPR002823">
    <property type="entry name" value="DUF112_TM"/>
</dbReference>